<keyword evidence="5 6" id="KW-0411">Iron-sulfur</keyword>
<evidence type="ECO:0000256" key="4">
    <source>
        <dbReference type="ARBA" id="ARBA00023004"/>
    </source>
</evidence>
<dbReference type="PIRSF" id="PIRSF000139">
    <property type="entry name" value="Glc_ox_4Fe-4S"/>
    <property type="match status" value="1"/>
</dbReference>
<dbReference type="Proteomes" id="UP001204798">
    <property type="component" value="Unassembled WGS sequence"/>
</dbReference>
<dbReference type="InterPro" id="IPR004017">
    <property type="entry name" value="Cys_rich_dom"/>
</dbReference>
<dbReference type="Gene3D" id="1.10.1060.10">
    <property type="entry name" value="Alpha-helical ferredoxin"/>
    <property type="match status" value="1"/>
</dbReference>
<dbReference type="PROSITE" id="PS51379">
    <property type="entry name" value="4FE4S_FER_2"/>
    <property type="match status" value="2"/>
</dbReference>
<keyword evidence="4 6" id="KW-0408">Iron</keyword>
<comment type="caution">
    <text evidence="8">The sequence shown here is derived from an EMBL/GenBank/DDBJ whole genome shotgun (WGS) entry which is preliminary data.</text>
</comment>
<gene>
    <name evidence="8" type="ORF">M2350_001287</name>
</gene>
<evidence type="ECO:0000256" key="1">
    <source>
        <dbReference type="ARBA" id="ARBA00022485"/>
    </source>
</evidence>
<dbReference type="InterPro" id="IPR017896">
    <property type="entry name" value="4Fe4S_Fe-S-bd"/>
</dbReference>
<proteinExistence type="predicted"/>
<evidence type="ECO:0000256" key="2">
    <source>
        <dbReference type="ARBA" id="ARBA00022723"/>
    </source>
</evidence>
<keyword evidence="1 6" id="KW-0004">4Fe-4S</keyword>
<comment type="cofactor">
    <cofactor evidence="6">
        <name>[4Fe-4S] cluster</name>
        <dbReference type="ChEBI" id="CHEBI:49883"/>
    </cofactor>
    <text evidence="6">Binds 2 [4Fe-4S] clusters.</text>
</comment>
<comment type="catalytic activity">
    <reaction evidence="6">
        <text>(R)-lactate + A = pyruvate + AH2</text>
        <dbReference type="Rhea" id="RHEA:15089"/>
        <dbReference type="ChEBI" id="CHEBI:13193"/>
        <dbReference type="ChEBI" id="CHEBI:15361"/>
        <dbReference type="ChEBI" id="CHEBI:16004"/>
        <dbReference type="ChEBI" id="CHEBI:17499"/>
    </reaction>
</comment>
<evidence type="ECO:0000256" key="5">
    <source>
        <dbReference type="ARBA" id="ARBA00023014"/>
    </source>
</evidence>
<reference evidence="8 9" key="1">
    <citation type="submission" date="2022-08" db="EMBL/GenBank/DDBJ databases">
        <title>Bacterial and archaeal communities from various locations to study Microbial Dark Matter (Phase II).</title>
        <authorList>
            <person name="Stepanauskas R."/>
        </authorList>
    </citation>
    <scope>NUCLEOTIDE SEQUENCE [LARGE SCALE GENOMIC DNA]</scope>
    <source>
        <strain evidence="8 9">PD1</strain>
    </source>
</reference>
<evidence type="ECO:0000256" key="3">
    <source>
        <dbReference type="ARBA" id="ARBA00022737"/>
    </source>
</evidence>
<keyword evidence="3" id="KW-0677">Repeat</keyword>
<comment type="catalytic activity">
    <reaction evidence="6">
        <text>glycolate + A = glyoxylate + AH2</text>
        <dbReference type="Rhea" id="RHEA:21264"/>
        <dbReference type="ChEBI" id="CHEBI:13193"/>
        <dbReference type="ChEBI" id="CHEBI:17499"/>
        <dbReference type="ChEBI" id="CHEBI:29805"/>
        <dbReference type="ChEBI" id="CHEBI:36655"/>
        <dbReference type="EC" id="1.1.99.14"/>
    </reaction>
</comment>
<dbReference type="EC" id="1.1.99.14" evidence="6"/>
<feature type="domain" description="4Fe-4S ferredoxin-type" evidence="7">
    <location>
        <begin position="67"/>
        <end position="97"/>
    </location>
</feature>
<comment type="function">
    <text evidence="6">Component of a complex that catalyzes the oxidation of glycolate to glyoxylate.</text>
</comment>
<dbReference type="Pfam" id="PF12838">
    <property type="entry name" value="Fer4_7"/>
    <property type="match status" value="1"/>
</dbReference>
<dbReference type="PANTHER" id="PTHR32479">
    <property type="entry name" value="GLYCOLATE OXIDASE IRON-SULFUR SUBUNIT"/>
    <property type="match status" value="1"/>
</dbReference>
<evidence type="ECO:0000256" key="6">
    <source>
        <dbReference type="PIRNR" id="PIRNR000139"/>
    </source>
</evidence>
<feature type="domain" description="4Fe-4S ferredoxin-type" evidence="7">
    <location>
        <begin position="17"/>
        <end position="45"/>
    </location>
</feature>
<dbReference type="InterPro" id="IPR009051">
    <property type="entry name" value="Helical_ferredxn"/>
</dbReference>
<protein>
    <recommendedName>
        <fullName evidence="6">Glycolate oxidase iron-sulfur subunit</fullName>
        <ecNumber evidence="6">1.1.99.14</ecNumber>
    </recommendedName>
</protein>
<organism evidence="8 9">
    <name type="scientific">Candidatus Fervidibacter sacchari</name>
    <dbReference type="NCBI Taxonomy" id="1448929"/>
    <lineage>
        <taxon>Bacteria</taxon>
        <taxon>Candidatus Fervidibacterota</taxon>
        <taxon>Candidatus Fervidibacter</taxon>
    </lineage>
</organism>
<dbReference type="PROSITE" id="PS00198">
    <property type="entry name" value="4FE4S_FER_1"/>
    <property type="match status" value="1"/>
</dbReference>
<keyword evidence="6" id="KW-0249">Electron transport</keyword>
<sequence length="428" mass="47717">MAETKSELRPAVSLDDETFELLMDCIHCGFCLPTCPTFALTGDETDSPRGRLYYMRLLAEGRIDPNESVLTHLDRCLECRACETACPSGVRYGFLSELVRAQLAKQGKGPTRHSKLQDFLIRHILPYPNRLELLFLPLRIAQSFRATEWLNNIPALSRTISMVPMLPSRQWQRLPQTFVAKNERKMRVGLLTGCVNSVVLSRTNWAAAEVLAAAGCEVLVPSGQGCCGSLLAHIGYLEDAQKLAKKLILTFARYEPLDAIVVTAAGCGSFMKDYSHLFADDIHFADLARKFAAKVKDFCELLDEIGLPKPLKPLSGHVTYHDPCHLAHGQNIREQPRNLIRQVPGIEFVELSEADWCCGGGGAYSLLQPEMSDAVLDRKIANIKATQANIVVTANIVCMMQLWYGIRKHRLDIQLMHIADFLRAALPD</sequence>
<evidence type="ECO:0000313" key="8">
    <source>
        <dbReference type="EMBL" id="MCS3918887.1"/>
    </source>
</evidence>
<dbReference type="EMBL" id="JANUCP010000002">
    <property type="protein sequence ID" value="MCS3918887.1"/>
    <property type="molecule type" value="Genomic_DNA"/>
</dbReference>
<evidence type="ECO:0000259" key="7">
    <source>
        <dbReference type="PROSITE" id="PS51379"/>
    </source>
</evidence>
<dbReference type="RefSeq" id="WP_259094942.1">
    <property type="nucleotide sequence ID" value="NZ_CP130454.1"/>
</dbReference>
<keyword evidence="6" id="KW-0813">Transport</keyword>
<keyword evidence="9" id="KW-1185">Reference proteome</keyword>
<dbReference type="InterPro" id="IPR017900">
    <property type="entry name" value="4Fe4S_Fe_S_CS"/>
</dbReference>
<name>A0ABT2ELR8_9BACT</name>
<evidence type="ECO:0000313" key="9">
    <source>
        <dbReference type="Proteomes" id="UP001204798"/>
    </source>
</evidence>
<dbReference type="SUPFAM" id="SSF46548">
    <property type="entry name" value="alpha-helical ferredoxin"/>
    <property type="match status" value="1"/>
</dbReference>
<dbReference type="InterPro" id="IPR012257">
    <property type="entry name" value="Glc_ox_4Fe-4S"/>
</dbReference>
<accession>A0ABT2ELR8</accession>
<dbReference type="PANTHER" id="PTHR32479:SF17">
    <property type="entry name" value="GLYCOLATE OXIDASE IRON-SULFUR SUBUNIT"/>
    <property type="match status" value="1"/>
</dbReference>
<keyword evidence="2 6" id="KW-0479">Metal-binding</keyword>
<dbReference type="Pfam" id="PF02754">
    <property type="entry name" value="CCG"/>
    <property type="match status" value="2"/>
</dbReference>